<dbReference type="InParanoid" id="Q01T42"/>
<feature type="transmembrane region" description="Helical" evidence="7">
    <location>
        <begin position="743"/>
        <end position="768"/>
    </location>
</feature>
<feature type="transmembrane region" description="Helical" evidence="7">
    <location>
        <begin position="269"/>
        <end position="293"/>
    </location>
</feature>
<dbReference type="NCBIfam" id="TIGR03434">
    <property type="entry name" value="ADOP"/>
    <property type="match status" value="1"/>
</dbReference>
<evidence type="ECO:0000256" key="5">
    <source>
        <dbReference type="ARBA" id="ARBA00023136"/>
    </source>
</evidence>
<feature type="transmembrane region" description="Helical" evidence="7">
    <location>
        <begin position="325"/>
        <end position="350"/>
    </location>
</feature>
<dbReference type="InterPro" id="IPR003838">
    <property type="entry name" value="ABC3_permease_C"/>
</dbReference>
<keyword evidence="3 7" id="KW-0812">Transmembrane</keyword>
<comment type="similarity">
    <text evidence="6">Belongs to the ABC-4 integral membrane protein family.</text>
</comment>
<dbReference type="Pfam" id="PF02687">
    <property type="entry name" value="FtsX"/>
    <property type="match status" value="2"/>
</dbReference>
<evidence type="ECO:0000259" key="9">
    <source>
        <dbReference type="Pfam" id="PF12704"/>
    </source>
</evidence>
<feature type="transmembrane region" description="Helical" evidence="7">
    <location>
        <begin position="699"/>
        <end position="723"/>
    </location>
</feature>
<evidence type="ECO:0008006" key="11">
    <source>
        <dbReference type="Google" id="ProtNLM"/>
    </source>
</evidence>
<dbReference type="GO" id="GO:0005886">
    <property type="term" value="C:plasma membrane"/>
    <property type="evidence" value="ECO:0007669"/>
    <property type="project" value="UniProtKB-SubCell"/>
</dbReference>
<dbReference type="HOGENOM" id="CLU_009433_1_0_0"/>
<comment type="subcellular location">
    <subcellularLocation>
        <location evidence="1">Cell membrane</location>
        <topology evidence="1">Multi-pass membrane protein</topology>
    </subcellularLocation>
</comment>
<keyword evidence="5 7" id="KW-0472">Membrane</keyword>
<dbReference type="OrthoDB" id="127188at2"/>
<evidence type="ECO:0000256" key="1">
    <source>
        <dbReference type="ARBA" id="ARBA00004651"/>
    </source>
</evidence>
<dbReference type="InterPro" id="IPR050250">
    <property type="entry name" value="Macrolide_Exporter_MacB"/>
</dbReference>
<reference evidence="10" key="1">
    <citation type="submission" date="2006-10" db="EMBL/GenBank/DDBJ databases">
        <title>Complete sequence of Solibacter usitatus Ellin6076.</title>
        <authorList>
            <consortium name="US DOE Joint Genome Institute"/>
            <person name="Copeland A."/>
            <person name="Lucas S."/>
            <person name="Lapidus A."/>
            <person name="Barry K."/>
            <person name="Detter J.C."/>
            <person name="Glavina del Rio T."/>
            <person name="Hammon N."/>
            <person name="Israni S."/>
            <person name="Dalin E."/>
            <person name="Tice H."/>
            <person name="Pitluck S."/>
            <person name="Thompson L.S."/>
            <person name="Brettin T."/>
            <person name="Bruce D."/>
            <person name="Han C."/>
            <person name="Tapia R."/>
            <person name="Gilna P."/>
            <person name="Schmutz J."/>
            <person name="Larimer F."/>
            <person name="Land M."/>
            <person name="Hauser L."/>
            <person name="Kyrpides N."/>
            <person name="Mikhailova N."/>
            <person name="Janssen P.H."/>
            <person name="Kuske C.R."/>
            <person name="Richardson P."/>
        </authorList>
    </citation>
    <scope>NUCLEOTIDE SEQUENCE</scope>
    <source>
        <strain evidence="10">Ellin6076</strain>
    </source>
</reference>
<feature type="transmembrane region" description="Helical" evidence="7">
    <location>
        <begin position="417"/>
        <end position="436"/>
    </location>
</feature>
<evidence type="ECO:0000256" key="4">
    <source>
        <dbReference type="ARBA" id="ARBA00022989"/>
    </source>
</evidence>
<dbReference type="PANTHER" id="PTHR30572">
    <property type="entry name" value="MEMBRANE COMPONENT OF TRANSPORTER-RELATED"/>
    <property type="match status" value="1"/>
</dbReference>
<dbReference type="EMBL" id="CP000473">
    <property type="protein sequence ID" value="ABJ87178.1"/>
    <property type="molecule type" value="Genomic_DNA"/>
</dbReference>
<keyword evidence="2" id="KW-1003">Cell membrane</keyword>
<feature type="transmembrane region" description="Helical" evidence="7">
    <location>
        <begin position="362"/>
        <end position="383"/>
    </location>
</feature>
<feature type="domain" description="ABC3 transporter permease C-terminal" evidence="8">
    <location>
        <begin position="702"/>
        <end position="811"/>
    </location>
</feature>
<dbReference type="InterPro" id="IPR025857">
    <property type="entry name" value="MacB_PCD"/>
</dbReference>
<organism evidence="10">
    <name type="scientific">Solibacter usitatus (strain Ellin6076)</name>
    <dbReference type="NCBI Taxonomy" id="234267"/>
    <lineage>
        <taxon>Bacteria</taxon>
        <taxon>Pseudomonadati</taxon>
        <taxon>Acidobacteriota</taxon>
        <taxon>Terriglobia</taxon>
        <taxon>Bryobacterales</taxon>
        <taxon>Solibacteraceae</taxon>
        <taxon>Candidatus Solibacter</taxon>
    </lineage>
</organism>
<accession>Q01T42</accession>
<dbReference type="KEGG" id="sus:Acid_6252"/>
<keyword evidence="4 7" id="KW-1133">Transmembrane helix</keyword>
<dbReference type="eggNOG" id="COG0577">
    <property type="taxonomic scope" value="Bacteria"/>
</dbReference>
<evidence type="ECO:0000256" key="6">
    <source>
        <dbReference type="ARBA" id="ARBA00038076"/>
    </source>
</evidence>
<feature type="transmembrane region" description="Helical" evidence="7">
    <location>
        <begin position="21"/>
        <end position="47"/>
    </location>
</feature>
<protein>
    <recommendedName>
        <fullName evidence="11">Permease</fullName>
    </recommendedName>
</protein>
<name>Q01T42_SOLUE</name>
<dbReference type="Pfam" id="PF12704">
    <property type="entry name" value="MacB_PCD"/>
    <property type="match status" value="2"/>
</dbReference>
<dbReference type="STRING" id="234267.Acid_6252"/>
<dbReference type="InterPro" id="IPR017800">
    <property type="entry name" value="ADOP"/>
</dbReference>
<feature type="transmembrane region" description="Helical" evidence="7">
    <location>
        <begin position="788"/>
        <end position="807"/>
    </location>
</feature>
<sequence length="822" mass="87832">MEAIFQDLKYAARGMAKAPGFTAMVILTLALGMGATTAIFSVVYSVLLQPLPYPDPDRLVSVFEVNRRGTFARLADPNFNDFRDQNHSFVGMAKYNGFVVNVVGPAGPTRTGVSYVTRDFFKVLGVQPVMGRSFAADDAHPGAAPVVLVGARYWKEYLGSAREFSRLNLRIEDRIYSVAGILPEQFEFPAKTDLWVPSELDPENTSRTSHNYSAIGRLRPGVSVTRASADLAAIAERIVQQAAEQNDYLLRSAAAVSMQESMTGRVRSLLYILLGAVGFLLLVACANAANFLLAQASRRGRELAIRNALGAGRGRLMGQFIAETLLLSGLSCVAGIAIAIGLLRALLALAPADLPRLSEVTISWPVLGFTAGISLLAAIGLGITTAVRATSGSSGGSLIEGGRGSIGTQRSERVGRAIVAAQLAMTLVLLTGAGLLGRSLLRVLSVDPGFRTDHVVAMDLELQESADGKAQGMPVLRARRSQLVNRLIQRLHTIPGVQQVAAVNAVPMDGGLPDGMFLAVTPQENPKDFKEYSALAKQISRRGTADFCAASPEYLQALGIPLVSGRFFDQRDTFNASHAAVITESLARARWPHQDPIGQTIQFGNMDGDLKLLTIVGIAGDTHEYGLEQPERPTVYVNFLQRPRSIFSVVMHSDMDTAQLTSAARAIAHDEVPDVAPRFRTFRQIYATSLGSRRFNLTLVGVFALTALLLAIGGVYGVVAYNVAQRTQEIGVRMALGARNADVLGLILRQGLTTTLIGVAIGIGGSFVTARAIQSLLFGVTATDPLTFAGVALLLVCVAGLACYVPARRATDVDPMVALRSE</sequence>
<evidence type="ECO:0000256" key="3">
    <source>
        <dbReference type="ARBA" id="ARBA00022692"/>
    </source>
</evidence>
<feature type="domain" description="MacB-like periplasmic core" evidence="9">
    <location>
        <begin position="22"/>
        <end position="233"/>
    </location>
</feature>
<evidence type="ECO:0000313" key="10">
    <source>
        <dbReference type="EMBL" id="ABJ87178.1"/>
    </source>
</evidence>
<feature type="domain" description="ABC3 transporter permease C-terminal" evidence="8">
    <location>
        <begin position="277"/>
        <end position="386"/>
    </location>
</feature>
<dbReference type="AlphaFoldDB" id="Q01T42"/>
<feature type="domain" description="MacB-like periplasmic core" evidence="9">
    <location>
        <begin position="526"/>
        <end position="666"/>
    </location>
</feature>
<evidence type="ECO:0000259" key="8">
    <source>
        <dbReference type="Pfam" id="PF02687"/>
    </source>
</evidence>
<proteinExistence type="inferred from homology"/>
<evidence type="ECO:0000256" key="2">
    <source>
        <dbReference type="ARBA" id="ARBA00022475"/>
    </source>
</evidence>
<dbReference type="GO" id="GO:0022857">
    <property type="term" value="F:transmembrane transporter activity"/>
    <property type="evidence" value="ECO:0007669"/>
    <property type="project" value="TreeGrafter"/>
</dbReference>
<evidence type="ECO:0000256" key="7">
    <source>
        <dbReference type="SAM" id="Phobius"/>
    </source>
</evidence>
<dbReference type="PANTHER" id="PTHR30572:SF4">
    <property type="entry name" value="ABC TRANSPORTER PERMEASE YTRF"/>
    <property type="match status" value="1"/>
</dbReference>
<gene>
    <name evidence="10" type="ordered locus">Acid_6252</name>
</gene>